<sequence>MPGFEEEILPNSSPNYNDLIESTDLFGWQADLAEGQSIDYREFEAETEISPYEFASPLTYTAFVHSDIEFTVLLSAAAHTLSAEAKVLPGGNVELWGMLVVTLMVMVKKQQNVDEVPGAGVPQL</sequence>
<dbReference type="Proteomes" id="UP000515153">
    <property type="component" value="Chromosome I"/>
</dbReference>
<dbReference type="RefSeq" id="XP_030982018.1">
    <property type="nucleotide sequence ID" value="XM_031125166.1"/>
</dbReference>
<evidence type="ECO:0000313" key="1">
    <source>
        <dbReference type="Proteomes" id="UP000515153"/>
    </source>
</evidence>
<protein>
    <submittedName>
        <fullName evidence="2">Uncharacterized protein</fullName>
    </submittedName>
</protein>
<name>A0A6P8B4C3_PYRGI</name>
<organism evidence="1 2">
    <name type="scientific">Pyricularia grisea</name>
    <name type="common">Crabgrass-specific blast fungus</name>
    <name type="synonym">Magnaporthe grisea</name>
    <dbReference type="NCBI Taxonomy" id="148305"/>
    <lineage>
        <taxon>Eukaryota</taxon>
        <taxon>Fungi</taxon>
        <taxon>Dikarya</taxon>
        <taxon>Ascomycota</taxon>
        <taxon>Pezizomycotina</taxon>
        <taxon>Sordariomycetes</taxon>
        <taxon>Sordariomycetidae</taxon>
        <taxon>Magnaporthales</taxon>
        <taxon>Pyriculariaceae</taxon>
        <taxon>Pyricularia</taxon>
    </lineage>
</organism>
<dbReference type="OrthoDB" id="416222at2759"/>
<gene>
    <name evidence="2" type="ORF">PgNI_05128</name>
</gene>
<reference evidence="2" key="3">
    <citation type="submission" date="2025-08" db="UniProtKB">
        <authorList>
            <consortium name="RefSeq"/>
        </authorList>
    </citation>
    <scope>IDENTIFICATION</scope>
    <source>
        <strain evidence="2">NI907</strain>
    </source>
</reference>
<evidence type="ECO:0000313" key="2">
    <source>
        <dbReference type="RefSeq" id="XP_030982018.1"/>
    </source>
</evidence>
<dbReference type="KEGG" id="pgri:PgNI_05128"/>
<dbReference type="AlphaFoldDB" id="A0A6P8B4C3"/>
<accession>A0A6P8B4C3</accession>
<keyword evidence="1" id="KW-1185">Reference proteome</keyword>
<reference evidence="1 2" key="1">
    <citation type="journal article" date="2019" name="Mol. Biol. Evol.">
        <title>Blast fungal genomes show frequent chromosomal changes, gene gains and losses, and effector gene turnover.</title>
        <authorList>
            <person name="Gomez Luciano L.B."/>
            <person name="Jason Tsai I."/>
            <person name="Chuma I."/>
            <person name="Tosa Y."/>
            <person name="Chen Y.H."/>
            <person name="Li J.Y."/>
            <person name="Li M.Y."/>
            <person name="Jade Lu M.Y."/>
            <person name="Nakayashiki H."/>
            <person name="Li W.H."/>
        </authorList>
    </citation>
    <scope>NUCLEOTIDE SEQUENCE [LARGE SCALE GENOMIC DNA]</scope>
    <source>
        <strain evidence="1 2">NI907</strain>
    </source>
</reference>
<proteinExistence type="predicted"/>
<reference evidence="2" key="2">
    <citation type="submission" date="2019-10" db="EMBL/GenBank/DDBJ databases">
        <authorList>
            <consortium name="NCBI Genome Project"/>
        </authorList>
    </citation>
    <scope>NUCLEOTIDE SEQUENCE</scope>
    <source>
        <strain evidence="2">NI907</strain>
    </source>
</reference>
<dbReference type="GeneID" id="41960075"/>